<evidence type="ECO:0000313" key="2">
    <source>
        <dbReference type="Proteomes" id="UP000184452"/>
    </source>
</evidence>
<dbReference type="OrthoDB" id="4141830at2"/>
<dbReference type="STRING" id="758803.SAMN05421803_101384"/>
<dbReference type="RefSeq" id="WP_073374247.1">
    <property type="nucleotide sequence ID" value="NZ_FQZK01000001.1"/>
</dbReference>
<dbReference type="AlphaFoldDB" id="A0A1M6BJT7"/>
<name>A0A1M6BJT7_9ACTN</name>
<evidence type="ECO:0000313" key="1">
    <source>
        <dbReference type="EMBL" id="SHI48979.1"/>
    </source>
</evidence>
<organism evidence="1 2">
    <name type="scientific">Nocardiopsis flavescens</name>
    <dbReference type="NCBI Taxonomy" id="758803"/>
    <lineage>
        <taxon>Bacteria</taxon>
        <taxon>Bacillati</taxon>
        <taxon>Actinomycetota</taxon>
        <taxon>Actinomycetes</taxon>
        <taxon>Streptosporangiales</taxon>
        <taxon>Nocardiopsidaceae</taxon>
        <taxon>Nocardiopsis</taxon>
    </lineage>
</organism>
<sequence>MFAQDGTEGAADAGDRGPTRRRVLAGAALAGAAVLLPGGSAAFAGEAAAGPIEVVLEPDTLDVPERVPCGAVTFHVTTPAEEGRSLLLVRLAEGVGVDEYLALLAGTGAQDPQERAAAARAVSAAADNLGGAVVSAATGAGFTQVLTPGEYVLVNYGYASPGPPVVRTVRAVRGAVAGRPWAPAAIVHHDGAGGKEFAVAGSPPAGGALTVVNTTATPQEAMLVPVVPGTTEEDVRAYFEALRDGREPPVQPMLGRPVGMAPLGAGRRAVLHTEFAPGPHALFSFTVDHETGINHALQGMSRLVGLA</sequence>
<protein>
    <submittedName>
        <fullName evidence="1">Uncharacterized protein</fullName>
    </submittedName>
</protein>
<dbReference type="EMBL" id="FQZK01000001">
    <property type="protein sequence ID" value="SHI48979.1"/>
    <property type="molecule type" value="Genomic_DNA"/>
</dbReference>
<dbReference type="PROSITE" id="PS51318">
    <property type="entry name" value="TAT"/>
    <property type="match status" value="1"/>
</dbReference>
<keyword evidence="2" id="KW-1185">Reference proteome</keyword>
<accession>A0A1M6BJT7</accession>
<proteinExistence type="predicted"/>
<reference evidence="1 2" key="1">
    <citation type="submission" date="2016-11" db="EMBL/GenBank/DDBJ databases">
        <authorList>
            <person name="Jaros S."/>
            <person name="Januszkiewicz K."/>
            <person name="Wedrychowicz H."/>
        </authorList>
    </citation>
    <scope>NUCLEOTIDE SEQUENCE [LARGE SCALE GENOMIC DNA]</scope>
    <source>
        <strain evidence="1 2">CGMCC 4.5723</strain>
    </source>
</reference>
<dbReference type="Proteomes" id="UP000184452">
    <property type="component" value="Unassembled WGS sequence"/>
</dbReference>
<dbReference type="InterPro" id="IPR006311">
    <property type="entry name" value="TAT_signal"/>
</dbReference>
<gene>
    <name evidence="1" type="ORF">SAMN05421803_101384</name>
</gene>